<dbReference type="RefSeq" id="WP_052767141.1">
    <property type="nucleotide sequence ID" value="NZ_CP017480.1"/>
</dbReference>
<dbReference type="Gene3D" id="3.30.70.270">
    <property type="match status" value="1"/>
</dbReference>
<dbReference type="InterPro" id="IPR043128">
    <property type="entry name" value="Rev_trsase/Diguanyl_cyclase"/>
</dbReference>
<gene>
    <name evidence="4" type="ORF">BJI69_19795</name>
</gene>
<evidence type="ECO:0000256" key="1">
    <source>
        <dbReference type="SAM" id="Phobius"/>
    </source>
</evidence>
<evidence type="ECO:0000259" key="3">
    <source>
        <dbReference type="PROSITE" id="PS50887"/>
    </source>
</evidence>
<dbReference type="Gene3D" id="3.20.20.450">
    <property type="entry name" value="EAL domain"/>
    <property type="match status" value="1"/>
</dbReference>
<dbReference type="PANTHER" id="PTHR44757">
    <property type="entry name" value="DIGUANYLATE CYCLASE DGCP"/>
    <property type="match status" value="1"/>
</dbReference>
<sequence length="529" mass="57295">MNSGTVGGWVMRNRFLLWDGLVLGAVGALLVFLGVEYELLRHVGMSSGAAGALELSEVLAIALVLGAFVFVARRRMQMQQREVDRRTTAEAHARELAFQDPLTGLANRRRFDDAVNEAIASPPGARRLHALLMIDLNRFKAINDVYGHPVGDEVLIVVATRLAAAVRQGDVVARLGGDEFAVVASQLFGTEEAAGIALRMIDALAHPIVVGGTEHLVGVGIGIALFPQDADSGTELVRKADIALYRAKAELGSAVRFFQEEMDAQVRERAHLESELRRAVTKGDIAVHYQPQVDLANGELTGFEALARWNHIEWGDIPPERFIPVAEECGLIVELGRNVLFQACTDAATWSGGETVSVNVSPVQLHSVDFAQTVEGILLETGLAPNRLELEITENTLVRDLQAAQVALSGLREKGVRIALDDFGTGYSSLYHLRNFKVDRIKIDRSFVEAMDTEAESAAIVRALLGLGHGLGVKVTAEGVEDAAQRQALIRQGCDDAQGFYFSAAMTVEDARALSLAQSRSLVDETYDP</sequence>
<dbReference type="PANTHER" id="PTHR44757:SF2">
    <property type="entry name" value="BIOFILM ARCHITECTURE MAINTENANCE PROTEIN MBAA"/>
    <property type="match status" value="1"/>
</dbReference>
<dbReference type="STRING" id="1440763.BJI69_19795"/>
<name>A0A1L3EXZ9_9GAMM</name>
<dbReference type="SUPFAM" id="SSF141868">
    <property type="entry name" value="EAL domain-like"/>
    <property type="match status" value="1"/>
</dbReference>
<evidence type="ECO:0000313" key="5">
    <source>
        <dbReference type="Proteomes" id="UP000182987"/>
    </source>
</evidence>
<accession>A0A1L3EXZ9</accession>
<dbReference type="SMART" id="SM00267">
    <property type="entry name" value="GGDEF"/>
    <property type="match status" value="1"/>
</dbReference>
<dbReference type="EMBL" id="CP017480">
    <property type="protein sequence ID" value="APG05923.1"/>
    <property type="molecule type" value="Genomic_DNA"/>
</dbReference>
<reference evidence="5" key="1">
    <citation type="submission" date="2016-09" db="EMBL/GenBank/DDBJ databases">
        <authorList>
            <person name="Lysoe E."/>
        </authorList>
    </citation>
    <scope>NUCLEOTIDE SEQUENCE [LARGE SCALE GENOMIC DNA]</scope>
    <source>
        <strain evidence="5">LJ96T</strain>
    </source>
</reference>
<keyword evidence="1" id="KW-0472">Membrane</keyword>
<dbReference type="Proteomes" id="UP000182987">
    <property type="component" value="Chromosome"/>
</dbReference>
<evidence type="ECO:0008006" key="6">
    <source>
        <dbReference type="Google" id="ProtNLM"/>
    </source>
</evidence>
<dbReference type="InterPro" id="IPR000160">
    <property type="entry name" value="GGDEF_dom"/>
</dbReference>
<dbReference type="CDD" id="cd01949">
    <property type="entry name" value="GGDEF"/>
    <property type="match status" value="1"/>
</dbReference>
<dbReference type="InterPro" id="IPR052155">
    <property type="entry name" value="Biofilm_reg_signaling"/>
</dbReference>
<dbReference type="KEGG" id="lrz:BJI69_19795"/>
<keyword evidence="1" id="KW-0812">Transmembrane</keyword>
<keyword evidence="1" id="KW-1133">Transmembrane helix</keyword>
<evidence type="ECO:0000259" key="2">
    <source>
        <dbReference type="PROSITE" id="PS50883"/>
    </source>
</evidence>
<dbReference type="SMART" id="SM00052">
    <property type="entry name" value="EAL"/>
    <property type="match status" value="1"/>
</dbReference>
<dbReference type="PROSITE" id="PS50883">
    <property type="entry name" value="EAL"/>
    <property type="match status" value="1"/>
</dbReference>
<dbReference type="AlphaFoldDB" id="A0A1L3EXZ9"/>
<dbReference type="PROSITE" id="PS50887">
    <property type="entry name" value="GGDEF"/>
    <property type="match status" value="1"/>
</dbReference>
<feature type="domain" description="GGDEF" evidence="3">
    <location>
        <begin position="127"/>
        <end position="260"/>
    </location>
</feature>
<feature type="domain" description="EAL" evidence="2">
    <location>
        <begin position="269"/>
        <end position="519"/>
    </location>
</feature>
<feature type="transmembrane region" description="Helical" evidence="1">
    <location>
        <begin position="55"/>
        <end position="72"/>
    </location>
</feature>
<dbReference type="NCBIfam" id="TIGR00254">
    <property type="entry name" value="GGDEF"/>
    <property type="match status" value="1"/>
</dbReference>
<dbReference type="Pfam" id="PF00563">
    <property type="entry name" value="EAL"/>
    <property type="match status" value="1"/>
</dbReference>
<organism evidence="4 5">
    <name type="scientific">Luteibacter rhizovicinus DSM 16549</name>
    <dbReference type="NCBI Taxonomy" id="1440763"/>
    <lineage>
        <taxon>Bacteria</taxon>
        <taxon>Pseudomonadati</taxon>
        <taxon>Pseudomonadota</taxon>
        <taxon>Gammaproteobacteria</taxon>
        <taxon>Lysobacterales</taxon>
        <taxon>Rhodanobacteraceae</taxon>
        <taxon>Luteibacter</taxon>
    </lineage>
</organism>
<dbReference type="InterPro" id="IPR001633">
    <property type="entry name" value="EAL_dom"/>
</dbReference>
<dbReference type="CDD" id="cd01948">
    <property type="entry name" value="EAL"/>
    <property type="match status" value="1"/>
</dbReference>
<dbReference type="InterPro" id="IPR029787">
    <property type="entry name" value="Nucleotide_cyclase"/>
</dbReference>
<evidence type="ECO:0000313" key="4">
    <source>
        <dbReference type="EMBL" id="APG05923.1"/>
    </source>
</evidence>
<dbReference type="InterPro" id="IPR035919">
    <property type="entry name" value="EAL_sf"/>
</dbReference>
<protein>
    <recommendedName>
        <fullName evidence="6">GGDEF-domain containing protein</fullName>
    </recommendedName>
</protein>
<dbReference type="Pfam" id="PF00990">
    <property type="entry name" value="GGDEF"/>
    <property type="match status" value="1"/>
</dbReference>
<dbReference type="SUPFAM" id="SSF55073">
    <property type="entry name" value="Nucleotide cyclase"/>
    <property type="match status" value="1"/>
</dbReference>
<feature type="transmembrane region" description="Helical" evidence="1">
    <location>
        <begin position="15"/>
        <end position="35"/>
    </location>
</feature>
<keyword evidence="5" id="KW-1185">Reference proteome</keyword>
<proteinExistence type="predicted"/>